<sequence length="81" mass="8903">MELPVHSLTSLFDQLGLPSDYDSIEAFIESHSPLPNGVKVSEAPFWTQAQSTLLQDELQNNADWAPLVDALNERLHQSAGA</sequence>
<dbReference type="Gene3D" id="1.10.10.1130">
    <property type="entry name" value="Uncharacterised protein PF10982, DUF2789"/>
    <property type="match status" value="1"/>
</dbReference>
<dbReference type="RefSeq" id="WP_377816596.1">
    <property type="nucleotide sequence ID" value="NZ_JBHRSJ010000035.1"/>
</dbReference>
<protein>
    <submittedName>
        <fullName evidence="1">DUF2789 domain-containing protein</fullName>
    </submittedName>
</protein>
<dbReference type="InterPro" id="IPR021250">
    <property type="entry name" value="DUF2789"/>
</dbReference>
<name>A0ABV7AZ30_9GAMM</name>
<dbReference type="Pfam" id="PF10982">
    <property type="entry name" value="DUF2789"/>
    <property type="match status" value="1"/>
</dbReference>
<comment type="caution">
    <text evidence="1">The sequence shown here is derived from an EMBL/GenBank/DDBJ whole genome shotgun (WGS) entry which is preliminary data.</text>
</comment>
<dbReference type="Proteomes" id="UP001595457">
    <property type="component" value="Unassembled WGS sequence"/>
</dbReference>
<organism evidence="1 2">
    <name type="scientific">Azotobacter bryophylli</name>
    <dbReference type="NCBI Taxonomy" id="1986537"/>
    <lineage>
        <taxon>Bacteria</taxon>
        <taxon>Pseudomonadati</taxon>
        <taxon>Pseudomonadota</taxon>
        <taxon>Gammaproteobacteria</taxon>
        <taxon>Pseudomonadales</taxon>
        <taxon>Pseudomonadaceae</taxon>
        <taxon>Azotobacter</taxon>
    </lineage>
</organism>
<dbReference type="InterPro" id="IPR038086">
    <property type="entry name" value="DUF2789_sf"/>
</dbReference>
<proteinExistence type="predicted"/>
<keyword evidence="2" id="KW-1185">Reference proteome</keyword>
<accession>A0ABV7AZ30</accession>
<evidence type="ECO:0000313" key="2">
    <source>
        <dbReference type="Proteomes" id="UP001595457"/>
    </source>
</evidence>
<reference evidence="2" key="1">
    <citation type="journal article" date="2019" name="Int. J. Syst. Evol. Microbiol.">
        <title>The Global Catalogue of Microorganisms (GCM) 10K type strain sequencing project: providing services to taxonomists for standard genome sequencing and annotation.</title>
        <authorList>
            <consortium name="The Broad Institute Genomics Platform"/>
            <consortium name="The Broad Institute Genome Sequencing Center for Infectious Disease"/>
            <person name="Wu L."/>
            <person name="Ma J."/>
        </authorList>
    </citation>
    <scope>NUCLEOTIDE SEQUENCE [LARGE SCALE GENOMIC DNA]</scope>
    <source>
        <strain evidence="2">KCTC 62195</strain>
    </source>
</reference>
<gene>
    <name evidence="1" type="ORF">ACFOJE_19655</name>
</gene>
<evidence type="ECO:0000313" key="1">
    <source>
        <dbReference type="EMBL" id="MFC2974413.1"/>
    </source>
</evidence>
<dbReference type="EMBL" id="JBHRSJ010000035">
    <property type="protein sequence ID" value="MFC2974413.1"/>
    <property type="molecule type" value="Genomic_DNA"/>
</dbReference>